<accession>D5ECS5</accession>
<feature type="domain" description="Amidohydrolase 3" evidence="1">
    <location>
        <begin position="46"/>
        <end position="511"/>
    </location>
</feature>
<dbReference type="Gene3D" id="3.30.1490.130">
    <property type="entry name" value="D-aminoacylase. Domain 3"/>
    <property type="match status" value="1"/>
</dbReference>
<keyword evidence="3" id="KW-1185">Reference proteome</keyword>
<dbReference type="CDD" id="cd01297">
    <property type="entry name" value="D-aminoacylase"/>
    <property type="match status" value="1"/>
</dbReference>
<dbReference type="OrthoDB" id="9775607at2"/>
<dbReference type="Proteomes" id="UP000002366">
    <property type="component" value="Chromosome"/>
</dbReference>
<evidence type="ECO:0000313" key="2">
    <source>
        <dbReference type="EMBL" id="ADE56357.1"/>
    </source>
</evidence>
<evidence type="ECO:0000259" key="1">
    <source>
        <dbReference type="Pfam" id="PF07969"/>
    </source>
</evidence>
<organism evidence="2 3">
    <name type="scientific">Aminobacterium colombiense (strain DSM 12261 / ALA-1)</name>
    <dbReference type="NCBI Taxonomy" id="572547"/>
    <lineage>
        <taxon>Bacteria</taxon>
        <taxon>Thermotogati</taxon>
        <taxon>Synergistota</taxon>
        <taxon>Synergistia</taxon>
        <taxon>Synergistales</taxon>
        <taxon>Aminobacteriaceae</taxon>
        <taxon>Aminobacterium</taxon>
    </lineage>
</organism>
<dbReference type="PANTHER" id="PTHR11647:SF1">
    <property type="entry name" value="COLLAPSIN RESPONSE MEDIATOR PROTEIN"/>
    <property type="match status" value="1"/>
</dbReference>
<sequence>MNFDVIIRNAIVVDGTNSPWFKADVGISNGRIDFVGKVPLDATGKEEVDAEGKVLCPGFIDGHTHADFVLLQDPLMLSKLKQGVTTQIIGQCGISPAPVTDDKVEMLDQYVGFFKGGTTLDWTWRSFGGWLDKLETLSLGTNIGACVGQGTVRLAVMGFENRQPTQDEMEKMRAYVEEAIDSGAFGLTSGLIYPPGVYSSHEELCALTTALKKKNALYLSHMRSESGAVVESVMETIDIGHKNDIPVQISHHKAAGKMYWGLVQTTLQKVDEARANGVDVTLDLYPYDYSSTTLRAILPAWIQEGGLQKLNERLADPSVRKQVMGEIKTDVSWDNYYLLGGGSEGITLLYTPKTPECEGKTLSEVGKLMGKSPIEAAFDIIVANGGSDTVCYNAMSEDDVQYVMKHPAAMFVSDSIFGASGGKSHPRTFGTNPRVLCKYVREEKVLTIEQAVWKMTGFPAARYGLQTKGIIREGMDADIVIFDPETVRDKATIENPQQDPEGIEYVFVNGVKTVEKGVCTGKTAGRVLRKK</sequence>
<keyword evidence="2" id="KW-0378">Hydrolase</keyword>
<dbReference type="InterPro" id="IPR050378">
    <property type="entry name" value="Metallo-dep_Hydrolases_sf"/>
</dbReference>
<dbReference type="PANTHER" id="PTHR11647">
    <property type="entry name" value="HYDRANTOINASE/DIHYDROPYRIMIDINASE FAMILY MEMBER"/>
    <property type="match status" value="1"/>
</dbReference>
<dbReference type="InterPro" id="IPR023100">
    <property type="entry name" value="D-aminoacylase_insert_dom_sf"/>
</dbReference>
<dbReference type="KEGG" id="aco:Amico_0211"/>
<dbReference type="InterPro" id="IPR011059">
    <property type="entry name" value="Metal-dep_hydrolase_composite"/>
</dbReference>
<dbReference type="SUPFAM" id="SSF51338">
    <property type="entry name" value="Composite domain of metallo-dependent hydrolases"/>
    <property type="match status" value="1"/>
</dbReference>
<evidence type="ECO:0000313" key="3">
    <source>
        <dbReference type="Proteomes" id="UP000002366"/>
    </source>
</evidence>
<reference evidence="2 3" key="1">
    <citation type="journal article" date="2010" name="Stand. Genomic Sci.">
        <title>Complete genome sequence of Aminobacterium colombiense type strain (ALA-1).</title>
        <authorList>
            <person name="Chertkov O."/>
            <person name="Sikorski J."/>
            <person name="Brambilla E."/>
            <person name="Lapidus A."/>
            <person name="Copeland A."/>
            <person name="Glavina Del Rio T."/>
            <person name="Nolan M."/>
            <person name="Lucas S."/>
            <person name="Tice H."/>
            <person name="Cheng J.F."/>
            <person name="Han C."/>
            <person name="Detter J.C."/>
            <person name="Bruce D."/>
            <person name="Tapia R."/>
            <person name="Goodwin L."/>
            <person name="Pitluck S."/>
            <person name="Liolios K."/>
            <person name="Ivanova N."/>
            <person name="Mavromatis K."/>
            <person name="Ovchinnikova G."/>
            <person name="Pati A."/>
            <person name="Chen A."/>
            <person name="Palaniappan K."/>
            <person name="Land M."/>
            <person name="Hauser L."/>
            <person name="Chang Y.J."/>
            <person name="Jeffries C.D."/>
            <person name="Spring S."/>
            <person name="Rohde M."/>
            <person name="Goker M."/>
            <person name="Bristow J."/>
            <person name="Eisen J.A."/>
            <person name="Markowitz V."/>
            <person name="Hugenholtz P."/>
            <person name="Kyrpides N.C."/>
            <person name="Klenk H.P."/>
        </authorList>
    </citation>
    <scope>NUCLEOTIDE SEQUENCE [LARGE SCALE GENOMIC DNA]</scope>
    <source>
        <strain evidence="3">DSM 12261 / ALA-1</strain>
    </source>
</reference>
<proteinExistence type="predicted"/>
<dbReference type="Pfam" id="PF07969">
    <property type="entry name" value="Amidohydro_3"/>
    <property type="match status" value="1"/>
</dbReference>
<dbReference type="EC" id="3.5.1.81" evidence="2"/>
<dbReference type="EMBL" id="CP001997">
    <property type="protein sequence ID" value="ADE56357.1"/>
    <property type="molecule type" value="Genomic_DNA"/>
</dbReference>
<dbReference type="InterPro" id="IPR013108">
    <property type="entry name" value="Amidohydro_3"/>
</dbReference>
<dbReference type="RefSeq" id="WP_013047623.1">
    <property type="nucleotide sequence ID" value="NC_014011.1"/>
</dbReference>
<dbReference type="Gene3D" id="2.30.40.10">
    <property type="entry name" value="Urease, subunit C, domain 1"/>
    <property type="match status" value="1"/>
</dbReference>
<dbReference type="GO" id="GO:0005829">
    <property type="term" value="C:cytosol"/>
    <property type="evidence" value="ECO:0007669"/>
    <property type="project" value="TreeGrafter"/>
</dbReference>
<dbReference type="HOGENOM" id="CLU_016107_2_1_0"/>
<dbReference type="AlphaFoldDB" id="D5ECS5"/>
<dbReference type="Gene3D" id="3.20.20.140">
    <property type="entry name" value="Metal-dependent hydrolases"/>
    <property type="match status" value="1"/>
</dbReference>
<dbReference type="eggNOG" id="COG3653">
    <property type="taxonomic scope" value="Bacteria"/>
</dbReference>
<dbReference type="SUPFAM" id="SSF51556">
    <property type="entry name" value="Metallo-dependent hydrolases"/>
    <property type="match status" value="1"/>
</dbReference>
<dbReference type="STRING" id="572547.Amico_0211"/>
<dbReference type="InterPro" id="IPR032466">
    <property type="entry name" value="Metal_Hydrolase"/>
</dbReference>
<dbReference type="GO" id="GO:0016812">
    <property type="term" value="F:hydrolase activity, acting on carbon-nitrogen (but not peptide) bonds, in cyclic amides"/>
    <property type="evidence" value="ECO:0007669"/>
    <property type="project" value="TreeGrafter"/>
</dbReference>
<dbReference type="GO" id="GO:0047420">
    <property type="term" value="F:N-acyl-D-amino-acid deacylase activity"/>
    <property type="evidence" value="ECO:0007669"/>
    <property type="project" value="UniProtKB-EC"/>
</dbReference>
<protein>
    <submittedName>
        <fullName evidence="2">N-acyl-D-amino-acid deacylase</fullName>
        <ecNumber evidence="2">3.5.1.81</ecNumber>
    </submittedName>
</protein>
<name>D5ECS5_AMICL</name>
<gene>
    <name evidence="2" type="ordered locus">Amico_0211</name>
</gene>